<sequence>MKNVLTVLVALGAVCLVGCEDKPQQVTPEPPKGATTTEAAKPAPKPAEPAKAAPVESAKPASTGGW</sequence>
<dbReference type="EMBL" id="JEMC01001168">
    <property type="protein sequence ID" value="KYF99198.1"/>
    <property type="molecule type" value="Genomic_DNA"/>
</dbReference>
<feature type="region of interest" description="Disordered" evidence="1">
    <location>
        <begin position="20"/>
        <end position="66"/>
    </location>
</feature>
<protein>
    <submittedName>
        <fullName evidence="2">Uncharacterized protein</fullName>
    </submittedName>
</protein>
<feature type="compositionally biased region" description="Low complexity" evidence="1">
    <location>
        <begin position="32"/>
        <end position="42"/>
    </location>
</feature>
<proteinExistence type="predicted"/>
<evidence type="ECO:0000313" key="3">
    <source>
        <dbReference type="Proteomes" id="UP000075515"/>
    </source>
</evidence>
<organism evidence="2 3">
    <name type="scientific">Sorangium cellulosum</name>
    <name type="common">Polyangium cellulosum</name>
    <dbReference type="NCBI Taxonomy" id="56"/>
    <lineage>
        <taxon>Bacteria</taxon>
        <taxon>Pseudomonadati</taxon>
        <taxon>Myxococcota</taxon>
        <taxon>Polyangia</taxon>
        <taxon>Polyangiales</taxon>
        <taxon>Polyangiaceae</taxon>
        <taxon>Sorangium</taxon>
    </lineage>
</organism>
<feature type="compositionally biased region" description="Low complexity" evidence="1">
    <location>
        <begin position="49"/>
        <end position="66"/>
    </location>
</feature>
<reference evidence="2 3" key="1">
    <citation type="submission" date="2014-02" db="EMBL/GenBank/DDBJ databases">
        <title>The small core and large imbalanced accessory genome model reveals a collaborative survival strategy of Sorangium cellulosum strains in nature.</title>
        <authorList>
            <person name="Han K."/>
            <person name="Peng R."/>
            <person name="Blom J."/>
            <person name="Li Y.-Z."/>
        </authorList>
    </citation>
    <scope>NUCLEOTIDE SEQUENCE [LARGE SCALE GENOMIC DNA]</scope>
    <source>
        <strain evidence="2 3">So0149</strain>
    </source>
</reference>
<evidence type="ECO:0000256" key="1">
    <source>
        <dbReference type="SAM" id="MobiDB-lite"/>
    </source>
</evidence>
<comment type="caution">
    <text evidence="2">The sequence shown here is derived from an EMBL/GenBank/DDBJ whole genome shotgun (WGS) entry which is preliminary data.</text>
</comment>
<dbReference type="AlphaFoldDB" id="A0A150TAE6"/>
<name>A0A150TAE6_SORCE</name>
<evidence type="ECO:0000313" key="2">
    <source>
        <dbReference type="EMBL" id="KYF99198.1"/>
    </source>
</evidence>
<gene>
    <name evidence="2" type="ORF">BE18_01860</name>
</gene>
<accession>A0A150TAE6</accession>
<dbReference type="Proteomes" id="UP000075515">
    <property type="component" value="Unassembled WGS sequence"/>
</dbReference>